<dbReference type="eggNOG" id="COG1174">
    <property type="taxonomic scope" value="Bacteria"/>
</dbReference>
<feature type="domain" description="ABC transmembrane type-1" evidence="9">
    <location>
        <begin position="309"/>
        <end position="492"/>
    </location>
</feature>
<dbReference type="InterPro" id="IPR000515">
    <property type="entry name" value="MetI-like"/>
</dbReference>
<dbReference type="InterPro" id="IPR007210">
    <property type="entry name" value="ABC_Gly_betaine_transp_sub-bd"/>
</dbReference>
<keyword evidence="5 8" id="KW-0472">Membrane</keyword>
<dbReference type="Proteomes" id="UP000030652">
    <property type="component" value="Unassembled WGS sequence"/>
</dbReference>
<dbReference type="GO" id="GO:0022857">
    <property type="term" value="F:transmembrane transporter activity"/>
    <property type="evidence" value="ECO:0007669"/>
    <property type="project" value="InterPro"/>
</dbReference>
<dbReference type="CDD" id="cd06261">
    <property type="entry name" value="TM_PBP2"/>
    <property type="match status" value="1"/>
</dbReference>
<dbReference type="InterPro" id="IPR051204">
    <property type="entry name" value="ABC_transp_perm/SBD"/>
</dbReference>
<dbReference type="FunFam" id="1.10.3720.10:FF:000001">
    <property type="entry name" value="Glycine betaine ABC transporter, permease"/>
    <property type="match status" value="1"/>
</dbReference>
<dbReference type="AlphaFoldDB" id="A0A0B0EEM1"/>
<evidence type="ECO:0000256" key="4">
    <source>
        <dbReference type="ARBA" id="ARBA00022989"/>
    </source>
</evidence>
<keyword evidence="2 8" id="KW-0813">Transport</keyword>
<dbReference type="Gene3D" id="3.40.190.10">
    <property type="entry name" value="Periplasmic binding protein-like II"/>
    <property type="match status" value="1"/>
</dbReference>
<dbReference type="SUPFAM" id="SSF53850">
    <property type="entry name" value="Periplasmic binding protein-like II"/>
    <property type="match status" value="1"/>
</dbReference>
<dbReference type="EMBL" id="JRYO01000221">
    <property type="protein sequence ID" value="KHE91049.1"/>
    <property type="molecule type" value="Genomic_DNA"/>
</dbReference>
<dbReference type="SUPFAM" id="SSF161098">
    <property type="entry name" value="MetI-like"/>
    <property type="match status" value="1"/>
</dbReference>
<dbReference type="InterPro" id="IPR035906">
    <property type="entry name" value="MetI-like_sf"/>
</dbReference>
<comment type="similarity">
    <text evidence="8">Belongs to the binding-protein-dependent transport system permease family.</text>
</comment>
<reference evidence="10 11" key="1">
    <citation type="submission" date="2014-10" db="EMBL/GenBank/DDBJ databases">
        <title>Draft genome of anammox bacterium scalindua brodae, obtained using differential coverage binning of sequence data from two enrichment reactors.</title>
        <authorList>
            <person name="Speth D.R."/>
            <person name="Russ L."/>
            <person name="Kartal B."/>
            <person name="Op den Camp H.J."/>
            <person name="Dutilh B.E."/>
            <person name="Jetten M.S."/>
        </authorList>
    </citation>
    <scope>NUCLEOTIDE SEQUENCE [LARGE SCALE GENOMIC DNA]</scope>
    <source>
        <strain evidence="10">RU1</strain>
    </source>
</reference>
<dbReference type="Gene3D" id="1.10.3720.10">
    <property type="entry name" value="MetI-like"/>
    <property type="match status" value="1"/>
</dbReference>
<dbReference type="Pfam" id="PF00528">
    <property type="entry name" value="BPD_transp_1"/>
    <property type="match status" value="1"/>
</dbReference>
<evidence type="ECO:0000256" key="1">
    <source>
        <dbReference type="ARBA" id="ARBA00004651"/>
    </source>
</evidence>
<evidence type="ECO:0000256" key="7">
    <source>
        <dbReference type="ARBA" id="ARBA00035652"/>
    </source>
</evidence>
<comment type="similarity">
    <text evidence="6">In the C-terminal section; belongs to the OsmX family.</text>
</comment>
<dbReference type="GO" id="GO:0043190">
    <property type="term" value="C:ATP-binding cassette (ABC) transporter complex"/>
    <property type="evidence" value="ECO:0007669"/>
    <property type="project" value="InterPro"/>
</dbReference>
<dbReference type="PROSITE" id="PS50928">
    <property type="entry name" value="ABC_TM1"/>
    <property type="match status" value="1"/>
</dbReference>
<evidence type="ECO:0000256" key="8">
    <source>
        <dbReference type="RuleBase" id="RU363032"/>
    </source>
</evidence>
<name>A0A0B0EEM1_9BACT</name>
<dbReference type="PANTHER" id="PTHR30177:SF4">
    <property type="entry name" value="OSMOPROTECTANT IMPORT PERMEASE PROTEIN OSMW"/>
    <property type="match status" value="1"/>
</dbReference>
<keyword evidence="4 8" id="KW-1133">Transmembrane helix</keyword>
<dbReference type="GO" id="GO:0031460">
    <property type="term" value="P:glycine betaine transport"/>
    <property type="evidence" value="ECO:0007669"/>
    <property type="project" value="UniProtKB-ARBA"/>
</dbReference>
<feature type="transmembrane region" description="Helical" evidence="8">
    <location>
        <begin position="469"/>
        <end position="488"/>
    </location>
</feature>
<dbReference type="InterPro" id="IPR041894">
    <property type="entry name" value="PBP2_ProX-like"/>
</dbReference>
<accession>A0A0B0EEM1</accession>
<evidence type="ECO:0000259" key="9">
    <source>
        <dbReference type="PROSITE" id="PS50928"/>
    </source>
</evidence>
<gene>
    <name evidence="10" type="primary">opuBC</name>
    <name evidence="10" type="ORF">SCABRO_03207</name>
</gene>
<evidence type="ECO:0000256" key="5">
    <source>
        <dbReference type="ARBA" id="ARBA00023136"/>
    </source>
</evidence>
<sequence>MKTYLIIIIHLFVCNIFIAIFLPHAVYSSTPEIKIGSKKFTESVILGEIVTHLVKSTGEQPIHLRELGGTRVLWNALIRGEIDIYPEYTGTISEEILAGEGVHSKEDIRQALIKYGIMMTKALGFNNTYAIGMKEEVAERLKIQKISDLRQHPGLKFGFGNEFMARGDGWPILRKNYNLPQQDVRGLDHDLAYRGLEKGTIHAIDIYSTDAKIQYYELRILEDDLGHFPAYNSVILYRSDLEKRAPHVVTVLKKLEGKISESEMINMNSSASLEMVPEGQIASDFLSGSLSLETESYEETVAGRLLRHTGEHLFLVAISLSASIIVSIPLGILSAKMPGLGQVILGTVGIIQTIPSLALLVFMIPLLGIGGPPAITALFLYSLLPIVRNTYTGFQDIRPQIRESAEALGLPPGARLRLVELPMVSRSILAGIKTSAVINVGTATLGALIGAGGYGQLILTGIRLDNISLILQGAVPAAILALIAQVCFEAMERFFVPKGLRLKPAS</sequence>
<dbReference type="PATRIC" id="fig|237368.3.peg.3468"/>
<evidence type="ECO:0000313" key="11">
    <source>
        <dbReference type="Proteomes" id="UP000030652"/>
    </source>
</evidence>
<dbReference type="PANTHER" id="PTHR30177">
    <property type="entry name" value="GLYCINE BETAINE/L-PROLINE TRANSPORT SYSTEM PERMEASE PROTEIN PROW"/>
    <property type="match status" value="1"/>
</dbReference>
<evidence type="ECO:0000256" key="3">
    <source>
        <dbReference type="ARBA" id="ARBA00022692"/>
    </source>
</evidence>
<keyword evidence="3 8" id="KW-0812">Transmembrane</keyword>
<feature type="transmembrane region" description="Helical" evidence="8">
    <location>
        <begin position="354"/>
        <end position="381"/>
    </location>
</feature>
<feature type="transmembrane region" description="Helical" evidence="8">
    <location>
        <begin position="313"/>
        <end position="334"/>
    </location>
</feature>
<protein>
    <submittedName>
        <fullName evidence="10">Membrane protein component of ABC transporter for proline or glycine betaine</fullName>
    </submittedName>
</protein>
<evidence type="ECO:0000256" key="6">
    <source>
        <dbReference type="ARBA" id="ARBA00035642"/>
    </source>
</evidence>
<dbReference type="CDD" id="cd13607">
    <property type="entry name" value="PBP2_AfProX_like"/>
    <property type="match status" value="1"/>
</dbReference>
<dbReference type="Pfam" id="PF04069">
    <property type="entry name" value="OpuAC"/>
    <property type="match status" value="1"/>
</dbReference>
<dbReference type="Gene3D" id="3.40.190.120">
    <property type="entry name" value="Osmoprotection protein (prox), domain 2"/>
    <property type="match status" value="1"/>
</dbReference>
<evidence type="ECO:0000313" key="10">
    <source>
        <dbReference type="EMBL" id="KHE91049.1"/>
    </source>
</evidence>
<organism evidence="10 11">
    <name type="scientific">Candidatus Scalindua brodae</name>
    <dbReference type="NCBI Taxonomy" id="237368"/>
    <lineage>
        <taxon>Bacteria</taxon>
        <taxon>Pseudomonadati</taxon>
        <taxon>Planctomycetota</taxon>
        <taxon>Candidatus Brocadiia</taxon>
        <taxon>Candidatus Brocadiales</taxon>
        <taxon>Candidatus Scalinduaceae</taxon>
        <taxon>Candidatus Scalindua</taxon>
    </lineage>
</organism>
<dbReference type="eggNOG" id="COG1732">
    <property type="taxonomic scope" value="Bacteria"/>
</dbReference>
<feature type="transmembrane region" description="Helical" evidence="8">
    <location>
        <begin position="6"/>
        <end position="27"/>
    </location>
</feature>
<evidence type="ECO:0000256" key="2">
    <source>
        <dbReference type="ARBA" id="ARBA00022448"/>
    </source>
</evidence>
<comment type="caution">
    <text evidence="10">The sequence shown here is derived from an EMBL/GenBank/DDBJ whole genome shotgun (WGS) entry which is preliminary data.</text>
</comment>
<feature type="transmembrane region" description="Helical" evidence="8">
    <location>
        <begin position="436"/>
        <end position="457"/>
    </location>
</feature>
<comment type="subcellular location">
    <subcellularLocation>
        <location evidence="1 8">Cell membrane</location>
        <topology evidence="1 8">Multi-pass membrane protein</topology>
    </subcellularLocation>
</comment>
<proteinExistence type="inferred from homology"/>
<comment type="similarity">
    <text evidence="7">In the N-terminal section; belongs to the binding-protein-dependent transport system permease family.</text>
</comment>